<evidence type="ECO:0000256" key="11">
    <source>
        <dbReference type="ARBA" id="ARBA00048258"/>
    </source>
</evidence>
<comment type="similarity">
    <text evidence="2">Belongs to the pantothenate synthetase family.</text>
</comment>
<reference evidence="12 13" key="1">
    <citation type="journal article" date="2018" name="MBio">
        <title>Comparative Genomics Reveals the Core Gene Toolbox for the Fungus-Insect Symbiosis.</title>
        <authorList>
            <person name="Wang Y."/>
            <person name="Stata M."/>
            <person name="Wang W."/>
            <person name="Stajich J.E."/>
            <person name="White M.M."/>
            <person name="Moncalvo J.M."/>
        </authorList>
    </citation>
    <scope>NUCLEOTIDE SEQUENCE [LARGE SCALE GENOMIC DNA]</scope>
    <source>
        <strain evidence="12 13">AUS-77-4</strain>
    </source>
</reference>
<dbReference type="GO" id="GO:0005524">
    <property type="term" value="F:ATP binding"/>
    <property type="evidence" value="ECO:0007669"/>
    <property type="project" value="UniProtKB-KW"/>
</dbReference>
<organism evidence="12 13">
    <name type="scientific">Furculomyces boomerangus</name>
    <dbReference type="NCBI Taxonomy" id="61424"/>
    <lineage>
        <taxon>Eukaryota</taxon>
        <taxon>Fungi</taxon>
        <taxon>Fungi incertae sedis</taxon>
        <taxon>Zoopagomycota</taxon>
        <taxon>Kickxellomycotina</taxon>
        <taxon>Harpellomycetes</taxon>
        <taxon>Harpellales</taxon>
        <taxon>Harpellaceae</taxon>
        <taxon>Furculomyces</taxon>
    </lineage>
</organism>
<dbReference type="STRING" id="61424.A0A2T9Z3U2"/>
<dbReference type="SUPFAM" id="SSF52374">
    <property type="entry name" value="Nucleotidylyl transferase"/>
    <property type="match status" value="1"/>
</dbReference>
<keyword evidence="5" id="KW-0436">Ligase</keyword>
<evidence type="ECO:0000256" key="9">
    <source>
        <dbReference type="ARBA" id="ARBA00029902"/>
    </source>
</evidence>
<proteinExistence type="inferred from homology"/>
<evidence type="ECO:0000256" key="8">
    <source>
        <dbReference type="ARBA" id="ARBA00022840"/>
    </source>
</evidence>
<dbReference type="EMBL" id="MBFT01000046">
    <property type="protein sequence ID" value="PVU99252.1"/>
    <property type="molecule type" value="Genomic_DNA"/>
</dbReference>
<keyword evidence="7" id="KW-0547">Nucleotide-binding</keyword>
<dbReference type="AlphaFoldDB" id="A0A2T9Z3U2"/>
<comment type="caution">
    <text evidence="12">The sequence shown here is derived from an EMBL/GenBank/DDBJ whole genome shotgun (WGS) entry which is preliminary data.</text>
</comment>
<comment type="catalytic activity">
    <reaction evidence="11">
        <text>(R)-pantoate + beta-alanine + ATP = (R)-pantothenate + AMP + diphosphate + H(+)</text>
        <dbReference type="Rhea" id="RHEA:10912"/>
        <dbReference type="ChEBI" id="CHEBI:15378"/>
        <dbReference type="ChEBI" id="CHEBI:15980"/>
        <dbReference type="ChEBI" id="CHEBI:29032"/>
        <dbReference type="ChEBI" id="CHEBI:30616"/>
        <dbReference type="ChEBI" id="CHEBI:33019"/>
        <dbReference type="ChEBI" id="CHEBI:57966"/>
        <dbReference type="ChEBI" id="CHEBI:456215"/>
        <dbReference type="EC" id="6.3.2.1"/>
    </reaction>
</comment>
<comment type="pathway">
    <text evidence="1">Cofactor biosynthesis; (R)-pantothenate biosynthesis; (R)-pantothenate from (R)-pantoate and beta-alanine: step 1/1.</text>
</comment>
<keyword evidence="8" id="KW-0067">ATP-binding</keyword>
<dbReference type="UniPathway" id="UPA00028">
    <property type="reaction ID" value="UER00005"/>
</dbReference>
<evidence type="ECO:0000256" key="5">
    <source>
        <dbReference type="ARBA" id="ARBA00022598"/>
    </source>
</evidence>
<evidence type="ECO:0000256" key="2">
    <source>
        <dbReference type="ARBA" id="ARBA00009256"/>
    </source>
</evidence>
<dbReference type="EC" id="6.3.2.1" evidence="3"/>
<keyword evidence="13" id="KW-1185">Reference proteome</keyword>
<evidence type="ECO:0000256" key="10">
    <source>
        <dbReference type="ARBA" id="ARBA00032806"/>
    </source>
</evidence>
<dbReference type="GO" id="GO:0015940">
    <property type="term" value="P:pantothenate biosynthetic process"/>
    <property type="evidence" value="ECO:0007669"/>
    <property type="project" value="UniProtKB-UniPathway"/>
</dbReference>
<gene>
    <name evidence="12" type="ORF">BB559_000861</name>
</gene>
<dbReference type="CDD" id="cd00560">
    <property type="entry name" value="PanC"/>
    <property type="match status" value="1"/>
</dbReference>
<accession>A0A2T9Z3U2</accession>
<sequence length="300" mass="33507">MTVTVINHLPELRKWRKNKLLSEQVVGLVPTMGAIHQGHLNLIHTATKQSQAIVVSIFVNPSQFAPHEDFDKYPRTIQNDVAAINSSFPNHEIVVFAPSVNTMYPRGISLDRSKQVGAFVEVIGLSEQLEGVTRPHFFRGVSTVVTKLLNSVEPDIVYFGQKDIQQCIVIQALVQDLLINVKMVVVPTTRDETDGLALSSRNVYLTPEQRQRAPAFYRGMKLATELFESGEKRREKLLECITKEIEKEGASNFVVDYMCLSDSSTLEEINVVGDSGAILSCAWKMGNTRLIDNVLLGFSF</sequence>
<dbReference type="InterPro" id="IPR003721">
    <property type="entry name" value="Pantoate_ligase"/>
</dbReference>
<evidence type="ECO:0000256" key="6">
    <source>
        <dbReference type="ARBA" id="ARBA00022655"/>
    </source>
</evidence>
<dbReference type="PANTHER" id="PTHR21299:SF1">
    <property type="entry name" value="PANTOATE--BETA-ALANINE LIGASE"/>
    <property type="match status" value="1"/>
</dbReference>
<dbReference type="Gene3D" id="3.30.1300.10">
    <property type="entry name" value="Pantoate-beta-alanine ligase, C-terminal domain"/>
    <property type="match status" value="1"/>
</dbReference>
<dbReference type="GO" id="GO:0004592">
    <property type="term" value="F:pantoate-beta-alanine ligase activity"/>
    <property type="evidence" value="ECO:0007669"/>
    <property type="project" value="UniProtKB-EC"/>
</dbReference>
<dbReference type="Pfam" id="PF02569">
    <property type="entry name" value="Pantoate_ligase"/>
    <property type="match status" value="1"/>
</dbReference>
<dbReference type="InterPro" id="IPR014729">
    <property type="entry name" value="Rossmann-like_a/b/a_fold"/>
</dbReference>
<name>A0A2T9Z3U2_9FUNG</name>
<dbReference type="OrthoDB" id="2020436at2759"/>
<evidence type="ECO:0000256" key="7">
    <source>
        <dbReference type="ARBA" id="ARBA00022741"/>
    </source>
</evidence>
<protein>
    <recommendedName>
        <fullName evidence="4">Pantoate--beta-alanine ligase</fullName>
        <ecNumber evidence="3">6.3.2.1</ecNumber>
    </recommendedName>
    <alternativeName>
        <fullName evidence="10">Pantoate-activating enzyme</fullName>
    </alternativeName>
    <alternativeName>
        <fullName evidence="9">Pantothenate synthetase</fullName>
    </alternativeName>
</protein>
<dbReference type="InterPro" id="IPR042176">
    <property type="entry name" value="Pantoate_ligase_C"/>
</dbReference>
<evidence type="ECO:0000313" key="13">
    <source>
        <dbReference type="Proteomes" id="UP000245699"/>
    </source>
</evidence>
<evidence type="ECO:0000313" key="12">
    <source>
        <dbReference type="EMBL" id="PVU99252.1"/>
    </source>
</evidence>
<evidence type="ECO:0000256" key="4">
    <source>
        <dbReference type="ARBA" id="ARBA00015647"/>
    </source>
</evidence>
<dbReference type="Gene3D" id="3.40.50.620">
    <property type="entry name" value="HUPs"/>
    <property type="match status" value="1"/>
</dbReference>
<dbReference type="Proteomes" id="UP000245699">
    <property type="component" value="Unassembled WGS sequence"/>
</dbReference>
<evidence type="ECO:0000256" key="1">
    <source>
        <dbReference type="ARBA" id="ARBA00004990"/>
    </source>
</evidence>
<dbReference type="HAMAP" id="MF_00158">
    <property type="entry name" value="PanC"/>
    <property type="match status" value="1"/>
</dbReference>
<dbReference type="NCBIfam" id="TIGR00018">
    <property type="entry name" value="panC"/>
    <property type="match status" value="1"/>
</dbReference>
<dbReference type="FunFam" id="3.40.50.620:FF:000013">
    <property type="entry name" value="Pantothenate synthetase"/>
    <property type="match status" value="1"/>
</dbReference>
<keyword evidence="6" id="KW-0566">Pantothenate biosynthesis</keyword>
<evidence type="ECO:0000256" key="3">
    <source>
        <dbReference type="ARBA" id="ARBA00012219"/>
    </source>
</evidence>
<dbReference type="PANTHER" id="PTHR21299">
    <property type="entry name" value="CYTIDYLATE KINASE/PANTOATE-BETA-ALANINE LIGASE"/>
    <property type="match status" value="1"/>
</dbReference>